<dbReference type="InterPro" id="IPR011993">
    <property type="entry name" value="PH-like_dom_sf"/>
</dbReference>
<feature type="compositionally biased region" description="Basic and acidic residues" evidence="7">
    <location>
        <begin position="745"/>
        <end position="777"/>
    </location>
</feature>
<gene>
    <name evidence="9" type="primary">PHLDB1</name>
</gene>
<feature type="region of interest" description="Disordered" evidence="7">
    <location>
        <begin position="736"/>
        <end position="777"/>
    </location>
</feature>
<feature type="compositionally biased region" description="Polar residues" evidence="7">
    <location>
        <begin position="524"/>
        <end position="537"/>
    </location>
</feature>
<dbReference type="GO" id="GO:0070507">
    <property type="term" value="P:regulation of microtubule cytoskeleton organization"/>
    <property type="evidence" value="ECO:0007669"/>
    <property type="project" value="TreeGrafter"/>
</dbReference>
<feature type="coiled-coil region" evidence="6">
    <location>
        <begin position="794"/>
        <end position="946"/>
    </location>
</feature>
<dbReference type="OMA" id="DKKSPFQ"/>
<feature type="compositionally biased region" description="Low complexity" evidence="7">
    <location>
        <begin position="263"/>
        <end position="280"/>
    </location>
</feature>
<dbReference type="PANTHER" id="PTHR12156">
    <property type="entry name" value="PLECKSTRIN HOMOLOGY-LIKE DOMAIN, FAMILY B, MEMBER 3"/>
    <property type="match status" value="1"/>
</dbReference>
<feature type="region of interest" description="Disordered" evidence="7">
    <location>
        <begin position="1174"/>
        <end position="1193"/>
    </location>
</feature>
<evidence type="ECO:0000313" key="9">
    <source>
        <dbReference type="Ensembl" id="ENSCPBP00000005279.1"/>
    </source>
</evidence>
<evidence type="ECO:0000256" key="3">
    <source>
        <dbReference type="ARBA" id="ARBA00023054"/>
    </source>
</evidence>
<evidence type="ECO:0000256" key="4">
    <source>
        <dbReference type="ARBA" id="ARBA00069090"/>
    </source>
</evidence>
<feature type="compositionally biased region" description="Basic and acidic residues" evidence="7">
    <location>
        <begin position="538"/>
        <end position="547"/>
    </location>
</feature>
<dbReference type="FunFam" id="2.60.200.20:FF:000004">
    <property type="entry name" value="pleckstrin homology-like domain family B member 1 isoform X1"/>
    <property type="match status" value="1"/>
</dbReference>
<organism evidence="9 10">
    <name type="scientific">Chrysemys picta bellii</name>
    <name type="common">Western painted turtle</name>
    <name type="synonym">Emys bellii</name>
    <dbReference type="NCBI Taxonomy" id="8478"/>
    <lineage>
        <taxon>Eukaryota</taxon>
        <taxon>Metazoa</taxon>
        <taxon>Chordata</taxon>
        <taxon>Craniata</taxon>
        <taxon>Vertebrata</taxon>
        <taxon>Euteleostomi</taxon>
        <taxon>Archelosauria</taxon>
        <taxon>Testudinata</taxon>
        <taxon>Testudines</taxon>
        <taxon>Cryptodira</taxon>
        <taxon>Durocryptodira</taxon>
        <taxon>Testudinoidea</taxon>
        <taxon>Emydidae</taxon>
        <taxon>Chrysemys</taxon>
    </lineage>
</organism>
<dbReference type="GeneTree" id="ENSGT00940000155231"/>
<dbReference type="SUPFAM" id="SSF50729">
    <property type="entry name" value="PH domain-like"/>
    <property type="match status" value="1"/>
</dbReference>
<feature type="compositionally biased region" description="Polar residues" evidence="7">
    <location>
        <begin position="1031"/>
        <end position="1040"/>
    </location>
</feature>
<dbReference type="PANTHER" id="PTHR12156:SF23">
    <property type="entry name" value="PLECKSTRIN HOMOLOGY-LIKE DOMAIN FAMILY B MEMBER 1"/>
    <property type="match status" value="1"/>
</dbReference>
<dbReference type="InterPro" id="IPR037810">
    <property type="entry name" value="PHLDB1/2/3_PH"/>
</dbReference>
<reference evidence="9" key="1">
    <citation type="submission" date="2025-08" db="UniProtKB">
        <authorList>
            <consortium name="Ensembl"/>
        </authorList>
    </citation>
    <scope>IDENTIFICATION</scope>
</reference>
<evidence type="ECO:0000259" key="8">
    <source>
        <dbReference type="PROSITE" id="PS50003"/>
    </source>
</evidence>
<dbReference type="SUPFAM" id="SSF103657">
    <property type="entry name" value="BAR/IMD domain-like"/>
    <property type="match status" value="1"/>
</dbReference>
<dbReference type="InterPro" id="IPR027267">
    <property type="entry name" value="AH/BAR_dom_sf"/>
</dbReference>
<sequence length="1438" mass="159775">MEASNRNVTSPTRKVQAIIQNSPLDLIDMGKGLKVQTDKPHLVSLGSGRLSTAITLLPLGEGRTMIGSAAKDIVLQGAGLASEHCYIENVCGTLTLHPCGNACAVDGLQVKQPTRLTQGCMICLGQSTFLRFNHPAEAKWMKSMIPAAERSPGAPYGLTAESECLVNGNHQLSLNDVHKGQGVRPRPSHSSLVSSIEKDLQDIMDSLVMEDSSSPRKKISANAQSPVSSVMNGGGHYFLSPPLSPGAMSVGSSYDNASPPFSPLSSPASSGSCTSHSPSSQEQGPPIPPVVPVRSSSYNHAMQPPQQRPPPPPGGGSSLDLRGSTIGTSGAHLAGSPKMQRRAVHGIPLSPKPGQRALPPEGPGLSAFSSTRRAAESAQLGHPNQHVPLGSVSPSDYVAGSPQAQPTNIPSSPRLAPKFQSPSSQRLKIVALQERPPSPFREGREPPGVDRHLASSPSRQVLARGFQPLETVGFIHVNQDSRSLQPPESPRMGRRSVESMRDLPPLSPSLSRRAAPLPSALSPQARNPQESPSQQTKLAKEVPESPRIRRKAAKPLERHEDFSSSSSLTGKNLRTRSPSPIFQAELVSQRKPSFGITLSPAYSLGSLVVPSPRQSPRAQRKLSGDLRLPVSTRERKNSITEISDNEDDLLEYHRCQREERLREQEMERLERQRLETILNLCAEYTRTDSTTDTGNSHQHFPSDGDATINILKARRHSKGSASLAALGLGKAIEETGEALGPQQRESLEKSDEENLKEECSSTESTHHEHEDSTGSKTKEAALLEEEWVRVLGHVDELKSHVKELEQQLQESSHEAEMERALLQGERESEMIQLQQEQKIVQQLQEKLCELDSSIQKERDKERAKVDAERKELEKLQALYNESKSQLDNCPESMREQLQDQMRREAEALETETKLFEDLEFQQLEKESRLEEERETVSQQLLQSKAECHRSIAKRKERVAALESQANHIRLQAAQESERLAKEKNTMLQLLQKEKEKLVSLERRYHLVTGGRSFPKTSSALKEVYRAKMDSDTGSTLPRTKSGSASSSQLSVATLGRSSSPKGPLHPQNGTGSLPRNLAATLQDIETKRQLALQQKGQQVIEEQKRRLAELKQKAAAEAQSQWEALHGQPHYPPSSYPPLMHHSILHHHPPHGIGHRAEDMDHAYDTLSLESSDSMETSISTGGNSACSPDNMSSASGVEAVKIEEMEKMLKEAHAEKSRLMESREREMELRRQALEDERRRREQLERRLQDETAHRQKLIEKEVKMREKHFSQGGDCHWGGTDEAALLLQARPLTRYLPIRKEDFDLKTHIESSGHNVDTCYHVILTEKMCKGYLVKMGGKIKSWKKRWFVFDRMKRTVSYYVDKHETKLKGVIYFQAIEEVYYDHLRSAAKSPNPALTFCVKTHDRLYYMVAPSAEAMRIWMDVIVTGAEGYTQFMN</sequence>
<evidence type="ECO:0000256" key="7">
    <source>
        <dbReference type="SAM" id="MobiDB-lite"/>
    </source>
</evidence>
<evidence type="ECO:0000256" key="1">
    <source>
        <dbReference type="ARBA" id="ARBA00022481"/>
    </source>
</evidence>
<dbReference type="Pfam" id="PF00169">
    <property type="entry name" value="PH"/>
    <property type="match status" value="1"/>
</dbReference>
<dbReference type="Gene3D" id="2.60.200.20">
    <property type="match status" value="1"/>
</dbReference>
<keyword evidence="2" id="KW-0597">Phosphoprotein</keyword>
<feature type="compositionally biased region" description="Polar residues" evidence="7">
    <location>
        <begin position="563"/>
        <end position="576"/>
    </location>
</feature>
<dbReference type="SUPFAM" id="SSF49879">
    <property type="entry name" value="SMAD/FHA domain"/>
    <property type="match status" value="1"/>
</dbReference>
<name>A0A8C3FGP0_CHRPI</name>
<dbReference type="InterPro" id="IPR008984">
    <property type="entry name" value="SMAD_FHA_dom_sf"/>
</dbReference>
<accession>A0A8C3FGP0</accession>
<dbReference type="InterPro" id="IPR001849">
    <property type="entry name" value="PH_domain"/>
</dbReference>
<dbReference type="CDD" id="cd22713">
    <property type="entry name" value="FHA_PHLB1"/>
    <property type="match status" value="1"/>
</dbReference>
<evidence type="ECO:0000256" key="5">
    <source>
        <dbReference type="ARBA" id="ARBA00077655"/>
    </source>
</evidence>
<keyword evidence="1" id="KW-0488">Methylation</keyword>
<feature type="coiled-coil region" evidence="6">
    <location>
        <begin position="972"/>
        <end position="1003"/>
    </location>
</feature>
<evidence type="ECO:0000256" key="2">
    <source>
        <dbReference type="ARBA" id="ARBA00022553"/>
    </source>
</evidence>
<feature type="region of interest" description="Disordered" evidence="7">
    <location>
        <begin position="250"/>
        <end position="458"/>
    </location>
</feature>
<evidence type="ECO:0000313" key="10">
    <source>
        <dbReference type="Proteomes" id="UP000694380"/>
    </source>
</evidence>
<dbReference type="Gene3D" id="2.30.29.30">
    <property type="entry name" value="Pleckstrin-homology domain (PH domain)/Phosphotyrosine-binding domain (PTB)"/>
    <property type="match status" value="1"/>
</dbReference>
<evidence type="ECO:0000256" key="6">
    <source>
        <dbReference type="SAM" id="Coils"/>
    </source>
</evidence>
<feature type="region of interest" description="Disordered" evidence="7">
    <location>
        <begin position="1028"/>
        <end position="1074"/>
    </location>
</feature>
<feature type="region of interest" description="Disordered" evidence="7">
    <location>
        <begin position="477"/>
        <end position="576"/>
    </location>
</feature>
<dbReference type="CDD" id="cd14673">
    <property type="entry name" value="PH_PHLDB1_2"/>
    <property type="match status" value="1"/>
</dbReference>
<dbReference type="FunFam" id="2.30.29.30:FF:000006">
    <property type="entry name" value="Pleckstrin homology like domain family B member 1"/>
    <property type="match status" value="1"/>
</dbReference>
<dbReference type="PROSITE" id="PS50003">
    <property type="entry name" value="PH_DOMAIN"/>
    <property type="match status" value="1"/>
</dbReference>
<dbReference type="Pfam" id="PF00498">
    <property type="entry name" value="FHA"/>
    <property type="match status" value="1"/>
</dbReference>
<dbReference type="InterPro" id="IPR052212">
    <property type="entry name" value="PH-like_domain"/>
</dbReference>
<feature type="compositionally biased region" description="Polar residues" evidence="7">
    <location>
        <begin position="402"/>
        <end position="411"/>
    </location>
</feature>
<reference evidence="9" key="2">
    <citation type="submission" date="2025-09" db="UniProtKB">
        <authorList>
            <consortium name="Ensembl"/>
        </authorList>
    </citation>
    <scope>IDENTIFICATION</scope>
</reference>
<dbReference type="InterPro" id="IPR000253">
    <property type="entry name" value="FHA_dom"/>
</dbReference>
<dbReference type="Proteomes" id="UP000694380">
    <property type="component" value="Unplaced"/>
</dbReference>
<keyword evidence="10" id="KW-1185">Reference proteome</keyword>
<dbReference type="SMART" id="SM00233">
    <property type="entry name" value="PH"/>
    <property type="match status" value="1"/>
</dbReference>
<feature type="coiled-coil region" evidence="6">
    <location>
        <begin position="1093"/>
        <end position="1120"/>
    </location>
</feature>
<feature type="compositionally biased region" description="Basic and acidic residues" evidence="7">
    <location>
        <begin position="441"/>
        <end position="453"/>
    </location>
</feature>
<feature type="compositionally biased region" description="Low complexity" evidence="7">
    <location>
        <begin position="508"/>
        <end position="523"/>
    </location>
</feature>
<protein>
    <recommendedName>
        <fullName evidence="4">Pleckstrin homology-like domain family B member 1</fullName>
    </recommendedName>
    <alternativeName>
        <fullName evidence="5">Protein LL5-alpha</fullName>
    </alternativeName>
</protein>
<feature type="coiled-coil region" evidence="6">
    <location>
        <begin position="1203"/>
        <end position="1262"/>
    </location>
</feature>
<keyword evidence="3 6" id="KW-0175">Coiled coil</keyword>
<proteinExistence type="predicted"/>
<feature type="domain" description="PH" evidence="8">
    <location>
        <begin position="1328"/>
        <end position="1431"/>
    </location>
</feature>
<dbReference type="GO" id="GO:0045180">
    <property type="term" value="C:basal cortex"/>
    <property type="evidence" value="ECO:0007669"/>
    <property type="project" value="TreeGrafter"/>
</dbReference>
<dbReference type="Ensembl" id="ENSCPBT00000006421.1">
    <property type="protein sequence ID" value="ENSCPBP00000005279.1"/>
    <property type="gene ID" value="ENSCPBG00000004233.1"/>
</dbReference>
<feature type="compositionally biased region" description="Low complexity" evidence="7">
    <location>
        <begin position="1041"/>
        <end position="1050"/>
    </location>
</feature>